<comment type="caution">
    <text evidence="1">The sequence shown here is derived from an EMBL/GenBank/DDBJ whole genome shotgun (WGS) entry which is preliminary data.</text>
</comment>
<evidence type="ECO:0000313" key="2">
    <source>
        <dbReference type="Proteomes" id="UP001597110"/>
    </source>
</evidence>
<keyword evidence="2" id="KW-1185">Reference proteome</keyword>
<dbReference type="Proteomes" id="UP001597110">
    <property type="component" value="Unassembled WGS sequence"/>
</dbReference>
<proteinExistence type="predicted"/>
<reference evidence="2" key="1">
    <citation type="journal article" date="2019" name="Int. J. Syst. Evol. Microbiol.">
        <title>The Global Catalogue of Microorganisms (GCM) 10K type strain sequencing project: providing services to taxonomists for standard genome sequencing and annotation.</title>
        <authorList>
            <consortium name="The Broad Institute Genomics Platform"/>
            <consortium name="The Broad Institute Genome Sequencing Center for Infectious Disease"/>
            <person name="Wu L."/>
            <person name="Ma J."/>
        </authorList>
    </citation>
    <scope>NUCLEOTIDE SEQUENCE [LARGE SCALE GENOMIC DNA]</scope>
    <source>
        <strain evidence="2">CCUG 55585</strain>
    </source>
</reference>
<accession>A0ABW2YD92</accession>
<organism evidence="1 2">
    <name type="scientific">Lysobacter brunescens</name>
    <dbReference type="NCBI Taxonomy" id="262323"/>
    <lineage>
        <taxon>Bacteria</taxon>
        <taxon>Pseudomonadati</taxon>
        <taxon>Pseudomonadota</taxon>
        <taxon>Gammaproteobacteria</taxon>
        <taxon>Lysobacterales</taxon>
        <taxon>Lysobacteraceae</taxon>
        <taxon>Lysobacter</taxon>
    </lineage>
</organism>
<evidence type="ECO:0000313" key="1">
    <source>
        <dbReference type="EMBL" id="MFD0726512.1"/>
    </source>
</evidence>
<sequence>MQHAPHRAICSMLHCEKINASHFFRDIDSSSGVVYVPSALVDADIAWGTHGDPLGEGSAFIRNAHVAQANGLRRFHTTSIERPDKERL</sequence>
<gene>
    <name evidence="1" type="ORF">ACFQ0E_13000</name>
</gene>
<protein>
    <submittedName>
        <fullName evidence="1">Uncharacterized protein</fullName>
    </submittedName>
</protein>
<dbReference type="EMBL" id="JBHTIF010000002">
    <property type="protein sequence ID" value="MFD0726512.1"/>
    <property type="molecule type" value="Genomic_DNA"/>
</dbReference>
<dbReference type="RefSeq" id="WP_386824445.1">
    <property type="nucleotide sequence ID" value="NZ_JBHTIF010000002.1"/>
</dbReference>
<name>A0ABW2YD92_9GAMM</name>